<evidence type="ECO:0000256" key="1">
    <source>
        <dbReference type="ARBA" id="ARBA00001974"/>
    </source>
</evidence>
<dbReference type="RefSeq" id="WP_376993749.1">
    <property type="nucleotide sequence ID" value="NZ_JBHSLC010000004.1"/>
</dbReference>
<comment type="caution">
    <text evidence="7">The sequence shown here is derived from an EMBL/GenBank/DDBJ whole genome shotgun (WGS) entry which is preliminary data.</text>
</comment>
<sequence length="617" mass="67559">MLFPIDSARRTDIEAVSADDRYDAVIVGTGISGAIIANELSRAGKRVLVLEAGTGTDRTLSGYEKYLSNFYGASSKDNQSPYPANPNAAMPRSPLLRKLQPGETDSSTYMVQSGPYVTDTTFTRVFGGTTMHWEAKTPRMLPEDFKMRSLFGQGLDWPLGYDELEADYRTAEREIGVSANVEDQAYLGLHFPKDYVFPMKGLPLSYLDKQVARGIDDTRVELCGESYPIRIRPYPQGRNSIPNPSYDGGTGYVPVGAVNTHQVDEGERCQGNTNCVPLCPVQAKYHSGKTLAKALQTGRVDLLVQAVVSKVVTDPGNGNVTALEVKVYREPQSAEHKTITVKGTIFVIAANAIETPRLMLASGLRDSAGLMGRNLMDHAYLLNWGLMPEVCGTMRGTSCTGGIIDLRAGGFRRHQAAFSVDIHNDGWGWATGAPFSDLTELVDQQNRFGAELRRGLIDRISRQLLLAFMIEVPPTESNRVTVDPQYTDQLGNMRPVVSFTVPEYSMRGAAYAREFSKTVFARLGVADHTRYDPGDYGYVTYEGQGYAIRGGNHIAGTHIMGTDKSNSVVDTDQRSWDHANLYLVGAGSMPTIGTANVTLTLAALCYRSARAMLKQLH</sequence>
<evidence type="ECO:0000313" key="7">
    <source>
        <dbReference type="EMBL" id="MFC5353967.1"/>
    </source>
</evidence>
<evidence type="ECO:0000256" key="4">
    <source>
        <dbReference type="ARBA" id="ARBA00022827"/>
    </source>
</evidence>
<dbReference type="Pfam" id="PF05199">
    <property type="entry name" value="GMC_oxred_C"/>
    <property type="match status" value="1"/>
</dbReference>
<keyword evidence="3" id="KW-0285">Flavoprotein</keyword>
<keyword evidence="5" id="KW-0560">Oxidoreductase</keyword>
<dbReference type="Proteomes" id="UP001596166">
    <property type="component" value="Unassembled WGS sequence"/>
</dbReference>
<dbReference type="Pfam" id="PF00732">
    <property type="entry name" value="GMC_oxred_N"/>
    <property type="match status" value="1"/>
</dbReference>
<dbReference type="InterPro" id="IPR051473">
    <property type="entry name" value="P2Ox-like"/>
</dbReference>
<evidence type="ECO:0000256" key="2">
    <source>
        <dbReference type="ARBA" id="ARBA00010790"/>
    </source>
</evidence>
<evidence type="ECO:0000256" key="3">
    <source>
        <dbReference type="ARBA" id="ARBA00022630"/>
    </source>
</evidence>
<dbReference type="PANTHER" id="PTHR42784">
    <property type="entry name" value="PYRANOSE 2-OXIDASE"/>
    <property type="match status" value="1"/>
</dbReference>
<gene>
    <name evidence="7" type="ORF">ACFPMG_03010</name>
</gene>
<dbReference type="InterPro" id="IPR036188">
    <property type="entry name" value="FAD/NAD-bd_sf"/>
</dbReference>
<dbReference type="InterPro" id="IPR007867">
    <property type="entry name" value="GMC_OxRtase_C"/>
</dbReference>
<keyword evidence="4" id="KW-0274">FAD</keyword>
<accession>A0ABW0FYQ6</accession>
<protein>
    <submittedName>
        <fullName evidence="7">GMC family oxidoreductase</fullName>
    </submittedName>
</protein>
<dbReference type="EMBL" id="JBHSLC010000004">
    <property type="protein sequence ID" value="MFC5353967.1"/>
    <property type="molecule type" value="Genomic_DNA"/>
</dbReference>
<proteinExistence type="inferred from homology"/>
<evidence type="ECO:0000313" key="8">
    <source>
        <dbReference type="Proteomes" id="UP001596166"/>
    </source>
</evidence>
<comment type="cofactor">
    <cofactor evidence="1">
        <name>FAD</name>
        <dbReference type="ChEBI" id="CHEBI:57692"/>
    </cofactor>
</comment>
<feature type="domain" description="4Fe-4S ferredoxin-type" evidence="6">
    <location>
        <begin position="259"/>
        <end position="289"/>
    </location>
</feature>
<dbReference type="InterPro" id="IPR000172">
    <property type="entry name" value="GMC_OxRdtase_N"/>
</dbReference>
<dbReference type="InterPro" id="IPR017896">
    <property type="entry name" value="4Fe4S_Fe-S-bd"/>
</dbReference>
<keyword evidence="8" id="KW-1185">Reference proteome</keyword>
<name>A0ABW0FYQ6_9PROT</name>
<dbReference type="PROSITE" id="PS51379">
    <property type="entry name" value="4FE4S_FER_2"/>
    <property type="match status" value="1"/>
</dbReference>
<comment type="similarity">
    <text evidence="2">Belongs to the GMC oxidoreductase family.</text>
</comment>
<organism evidence="7 8">
    <name type="scientific">Azospirillum himalayense</name>
    <dbReference type="NCBI Taxonomy" id="654847"/>
    <lineage>
        <taxon>Bacteria</taxon>
        <taxon>Pseudomonadati</taxon>
        <taxon>Pseudomonadota</taxon>
        <taxon>Alphaproteobacteria</taxon>
        <taxon>Rhodospirillales</taxon>
        <taxon>Azospirillaceae</taxon>
        <taxon>Azospirillum</taxon>
    </lineage>
</organism>
<dbReference type="SUPFAM" id="SSF51905">
    <property type="entry name" value="FAD/NAD(P)-binding domain"/>
    <property type="match status" value="1"/>
</dbReference>
<dbReference type="Pfam" id="PF13450">
    <property type="entry name" value="NAD_binding_8"/>
    <property type="match status" value="1"/>
</dbReference>
<evidence type="ECO:0000256" key="5">
    <source>
        <dbReference type="ARBA" id="ARBA00023002"/>
    </source>
</evidence>
<dbReference type="Gene3D" id="3.50.50.60">
    <property type="entry name" value="FAD/NAD(P)-binding domain"/>
    <property type="match status" value="2"/>
</dbReference>
<evidence type="ECO:0000259" key="6">
    <source>
        <dbReference type="PROSITE" id="PS51379"/>
    </source>
</evidence>
<dbReference type="PANTHER" id="PTHR42784:SF1">
    <property type="entry name" value="PYRANOSE 2-OXIDASE"/>
    <property type="match status" value="1"/>
</dbReference>
<reference evidence="8" key="1">
    <citation type="journal article" date="2019" name="Int. J. Syst. Evol. Microbiol.">
        <title>The Global Catalogue of Microorganisms (GCM) 10K type strain sequencing project: providing services to taxonomists for standard genome sequencing and annotation.</title>
        <authorList>
            <consortium name="The Broad Institute Genomics Platform"/>
            <consortium name="The Broad Institute Genome Sequencing Center for Infectious Disease"/>
            <person name="Wu L."/>
            <person name="Ma J."/>
        </authorList>
    </citation>
    <scope>NUCLEOTIDE SEQUENCE [LARGE SCALE GENOMIC DNA]</scope>
    <source>
        <strain evidence="8">CCUG 58760</strain>
    </source>
</reference>